<dbReference type="Pfam" id="PF16571">
    <property type="entry name" value="FBP_C"/>
    <property type="match status" value="1"/>
</dbReference>
<dbReference type="InterPro" id="IPR032330">
    <property type="entry name" value="EF-G-binding_C"/>
</dbReference>
<dbReference type="AlphaFoldDB" id="A0A371PAP4"/>
<comment type="caution">
    <text evidence="2">The sequence shown here is derived from an EMBL/GenBank/DDBJ whole genome shotgun (WGS) entry which is preliminary data.</text>
</comment>
<accession>A0A371PAP4</accession>
<reference evidence="2 3" key="1">
    <citation type="submission" date="2018-08" db="EMBL/GenBank/DDBJ databases">
        <title>Aeromicrobium sp. M2KJ-4, whole genome shotgun sequence.</title>
        <authorList>
            <person name="Tuo L."/>
        </authorList>
    </citation>
    <scope>NUCLEOTIDE SEQUENCE [LARGE SCALE GENOMIC DNA]</scope>
    <source>
        <strain evidence="2 3">M2KJ-4</strain>
    </source>
</reference>
<evidence type="ECO:0000313" key="2">
    <source>
        <dbReference type="EMBL" id="REK72588.1"/>
    </source>
</evidence>
<name>A0A371PAP4_9ACTN</name>
<dbReference type="Proteomes" id="UP000265581">
    <property type="component" value="Unassembled WGS sequence"/>
</dbReference>
<protein>
    <submittedName>
        <fullName evidence="2">FBP domain-containing protein</fullName>
    </submittedName>
</protein>
<dbReference type="EMBL" id="QUBR01000001">
    <property type="protein sequence ID" value="REK72588.1"/>
    <property type="molecule type" value="Genomic_DNA"/>
</dbReference>
<dbReference type="RefSeq" id="WP_119702700.1">
    <property type="nucleotide sequence ID" value="NZ_JBHSOI010000001.1"/>
</dbReference>
<dbReference type="OrthoDB" id="4171838at2"/>
<sequence length="163" mass="17904">MQIPEQAAVRRAFVNTSRSRAASMSLPAAWPPPRSDDRDFLGWVDPRAPRRAYLVVEGDELVAIELRLPSAPGGRTRKTMCDLCHSVDAPDGAALVVATRAGARGRAGDSVGLCLCTDFDCSLRVREPLKEHQVSVSGRPDDRQEQLVERLRDFVTRVLSPRG</sequence>
<keyword evidence="3" id="KW-1185">Reference proteome</keyword>
<feature type="domain" description="Elongation factor G-binding protein C-terminal treble-clef zinc-finger" evidence="1">
    <location>
        <begin position="9"/>
        <end position="158"/>
    </location>
</feature>
<evidence type="ECO:0000313" key="3">
    <source>
        <dbReference type="Proteomes" id="UP000265581"/>
    </source>
</evidence>
<organism evidence="2 3">
    <name type="scientific">Aeromicrobium endophyticum</name>
    <dbReference type="NCBI Taxonomy" id="2292704"/>
    <lineage>
        <taxon>Bacteria</taxon>
        <taxon>Bacillati</taxon>
        <taxon>Actinomycetota</taxon>
        <taxon>Actinomycetes</taxon>
        <taxon>Propionibacteriales</taxon>
        <taxon>Nocardioidaceae</taxon>
        <taxon>Aeromicrobium</taxon>
    </lineage>
</organism>
<proteinExistence type="predicted"/>
<evidence type="ECO:0000259" key="1">
    <source>
        <dbReference type="Pfam" id="PF16571"/>
    </source>
</evidence>
<gene>
    <name evidence="2" type="ORF">DX116_02960</name>
</gene>